<sequence>MTKTFNLIFLFVFFIFSKNRTTLNNDKTDVVNFNIENTVNNDFNGTWNYEFNSEENELLNKTFELKLIAEKDIIKGQYCAVAKNGRKIDCNDKISYNITGKIKDDIAYVDFKGFLDTKASGKAKIYFDSQNIIWEIISIKGEVFAPKKATLIPMKSYENNVEGLYVLKTCENSRFKIKIEKNSGGYSFLIYDKNKIISKGKVKKQEVEGSTYLSFGKIEGQYENDKIQIQNYGNSINEYIHFTQCEEKYLSFVKQ</sequence>
<dbReference type="RefSeq" id="WP_089081766.1">
    <property type="nucleotide sequence ID" value="NZ_VFPJ01000001.1"/>
</dbReference>
<reference evidence="1 2" key="1">
    <citation type="submission" date="2019-06" db="EMBL/GenBank/DDBJ databases">
        <title>Genomic Encyclopedia of Archaeal and Bacterial Type Strains, Phase II (KMG-II): from individual species to whole genera.</title>
        <authorList>
            <person name="Goeker M."/>
        </authorList>
    </citation>
    <scope>NUCLEOTIDE SEQUENCE [LARGE SCALE GENOMIC DNA]</scope>
    <source>
        <strain evidence="1 2">DSM 24789</strain>
    </source>
</reference>
<comment type="caution">
    <text evidence="1">The sequence shown here is derived from an EMBL/GenBank/DDBJ whole genome shotgun (WGS) entry which is preliminary data.</text>
</comment>
<dbReference type="AlphaFoldDB" id="A0A543G263"/>
<evidence type="ECO:0000313" key="1">
    <source>
        <dbReference type="EMBL" id="TQM40190.1"/>
    </source>
</evidence>
<dbReference type="Proteomes" id="UP000320773">
    <property type="component" value="Unassembled WGS sequence"/>
</dbReference>
<name>A0A543G263_9FLAO</name>
<evidence type="ECO:0000313" key="2">
    <source>
        <dbReference type="Proteomes" id="UP000320773"/>
    </source>
</evidence>
<organism evidence="1 2">
    <name type="scientific">Flavobacterium branchiophilum</name>
    <dbReference type="NCBI Taxonomy" id="55197"/>
    <lineage>
        <taxon>Bacteria</taxon>
        <taxon>Pseudomonadati</taxon>
        <taxon>Bacteroidota</taxon>
        <taxon>Flavobacteriia</taxon>
        <taxon>Flavobacteriales</taxon>
        <taxon>Flavobacteriaceae</taxon>
        <taxon>Flavobacterium</taxon>
    </lineage>
</organism>
<proteinExistence type="predicted"/>
<protein>
    <submittedName>
        <fullName evidence="1">Uncharacterized protein</fullName>
    </submittedName>
</protein>
<dbReference type="EMBL" id="VFPJ01000001">
    <property type="protein sequence ID" value="TQM40190.1"/>
    <property type="molecule type" value="Genomic_DNA"/>
</dbReference>
<gene>
    <name evidence="1" type="ORF">BC670_1063</name>
</gene>
<accession>A0A543G263</accession>